<keyword evidence="1" id="KW-0328">Glycosyltransferase</keyword>
<evidence type="ECO:0000256" key="1">
    <source>
        <dbReference type="ARBA" id="ARBA00022676"/>
    </source>
</evidence>
<reference evidence="4 5" key="1">
    <citation type="submission" date="2019-08" db="EMBL/GenBank/DDBJ databases">
        <authorList>
            <person name="Peeters C."/>
        </authorList>
    </citation>
    <scope>NUCLEOTIDE SEQUENCE [LARGE SCALE GENOMIC DNA]</scope>
    <source>
        <strain evidence="4 5">LMG 31118</strain>
    </source>
</reference>
<feature type="region of interest" description="Disordered" evidence="3">
    <location>
        <begin position="1"/>
        <end position="30"/>
    </location>
</feature>
<keyword evidence="2 4" id="KW-0808">Transferase</keyword>
<dbReference type="Pfam" id="PF01075">
    <property type="entry name" value="Glyco_transf_9"/>
    <property type="match status" value="1"/>
</dbReference>
<dbReference type="AlphaFoldDB" id="A0A5E4ZNW3"/>
<evidence type="ECO:0000313" key="5">
    <source>
        <dbReference type="Proteomes" id="UP000414136"/>
    </source>
</evidence>
<dbReference type="EMBL" id="CABPSQ010000001">
    <property type="protein sequence ID" value="VVE61933.1"/>
    <property type="molecule type" value="Genomic_DNA"/>
</dbReference>
<dbReference type="Proteomes" id="UP000414136">
    <property type="component" value="Unassembled WGS sequence"/>
</dbReference>
<evidence type="ECO:0000313" key="4">
    <source>
        <dbReference type="EMBL" id="VVE61933.1"/>
    </source>
</evidence>
<evidence type="ECO:0000256" key="3">
    <source>
        <dbReference type="SAM" id="MobiDB-lite"/>
    </source>
</evidence>
<dbReference type="GO" id="GO:0008713">
    <property type="term" value="F:ADP-heptose-lipopolysaccharide heptosyltransferase activity"/>
    <property type="evidence" value="ECO:0007669"/>
    <property type="project" value="TreeGrafter"/>
</dbReference>
<dbReference type="CDD" id="cd03789">
    <property type="entry name" value="GT9_LPS_heptosyltransferase"/>
    <property type="match status" value="1"/>
</dbReference>
<dbReference type="GO" id="GO:0009244">
    <property type="term" value="P:lipopolysaccharide core region biosynthetic process"/>
    <property type="evidence" value="ECO:0007669"/>
    <property type="project" value="TreeGrafter"/>
</dbReference>
<dbReference type="GO" id="GO:0005829">
    <property type="term" value="C:cytosol"/>
    <property type="evidence" value="ECO:0007669"/>
    <property type="project" value="TreeGrafter"/>
</dbReference>
<keyword evidence="5" id="KW-1185">Reference proteome</keyword>
<dbReference type="PANTHER" id="PTHR30160">
    <property type="entry name" value="TETRAACYLDISACCHARIDE 4'-KINASE-RELATED"/>
    <property type="match status" value="1"/>
</dbReference>
<dbReference type="SUPFAM" id="SSF53756">
    <property type="entry name" value="UDP-Glycosyltransferase/glycogen phosphorylase"/>
    <property type="match status" value="1"/>
</dbReference>
<dbReference type="InterPro" id="IPR051199">
    <property type="entry name" value="LPS_LOS_Heptosyltrfase"/>
</dbReference>
<accession>A0A5E4ZNW3</accession>
<gene>
    <name evidence="4" type="ORF">PCA31118_00843</name>
</gene>
<evidence type="ECO:0000256" key="2">
    <source>
        <dbReference type="ARBA" id="ARBA00022679"/>
    </source>
</evidence>
<dbReference type="Gene3D" id="3.40.50.2000">
    <property type="entry name" value="Glycogen Phosphorylase B"/>
    <property type="match status" value="2"/>
</dbReference>
<organism evidence="4 5">
    <name type="scientific">Pandoraea captiosa</name>
    <dbReference type="NCBI Taxonomy" id="2508302"/>
    <lineage>
        <taxon>Bacteria</taxon>
        <taxon>Pseudomonadati</taxon>
        <taxon>Pseudomonadota</taxon>
        <taxon>Betaproteobacteria</taxon>
        <taxon>Burkholderiales</taxon>
        <taxon>Burkholderiaceae</taxon>
        <taxon>Pandoraea</taxon>
    </lineage>
</organism>
<dbReference type="InterPro" id="IPR002201">
    <property type="entry name" value="Glyco_trans_9"/>
</dbReference>
<dbReference type="PANTHER" id="PTHR30160:SF1">
    <property type="entry name" value="LIPOPOLYSACCHARIDE 1,2-N-ACETYLGLUCOSAMINETRANSFERASE-RELATED"/>
    <property type="match status" value="1"/>
</dbReference>
<sequence>MSRFPSHPNHSSPRTFAMATRSPSMPLPSEPPVRMDIPGLGTHRRIVVFRALQLGDMLCAVPALRAIRLGEPSARITLAGLPWAESFAARFKEYIDDFLPFPGAPGLPEQNTDAERLHAFERQCQDRHFDLAVQLHGSGGYSNAVVSRMGADRCVGFVPPPDRLPGSPREPDEGIAHGLPWPETGSEVHRCLALTQAMGYQAWGDHLEFPLAALDYATFQVLCDKFRLEPGRFVVVHPGSRMPSRRWPVERFASIADKVTRLGYRVILTGGAQEREIADALTTRAHEPIVDFCSKTSLGTLAALIAHARLLICNDTGVSHIAAALGTRSVVVACGSDVPRWAPLDTARHHVVAKYPACRPCMFHTCPYGHECANDISVAEVMRHVQTRLNVDTRADISTGAGDR</sequence>
<proteinExistence type="predicted"/>
<name>A0A5E4ZNW3_9BURK</name>
<protein>
    <submittedName>
        <fullName evidence="4">ADP-heptose--LPS heptosyltransferase</fullName>
    </submittedName>
</protein>